<reference evidence="1" key="2">
    <citation type="submission" date="2022-01" db="EMBL/GenBank/DDBJ databases">
        <authorList>
            <person name="Yamashiro T."/>
            <person name="Shiraishi A."/>
            <person name="Satake H."/>
            <person name="Nakayama K."/>
        </authorList>
    </citation>
    <scope>NUCLEOTIDE SEQUENCE</scope>
</reference>
<accession>A0ABQ5DK09</accession>
<proteinExistence type="predicted"/>
<dbReference type="EMBL" id="BQNB010015370">
    <property type="protein sequence ID" value="GJT39233.1"/>
    <property type="molecule type" value="Genomic_DNA"/>
</dbReference>
<comment type="caution">
    <text evidence="1">The sequence shown here is derived from an EMBL/GenBank/DDBJ whole genome shotgun (WGS) entry which is preliminary data.</text>
</comment>
<evidence type="ECO:0000313" key="1">
    <source>
        <dbReference type="EMBL" id="GJT39233.1"/>
    </source>
</evidence>
<gene>
    <name evidence="1" type="ORF">Tco_0939098</name>
</gene>
<keyword evidence="2" id="KW-1185">Reference proteome</keyword>
<protein>
    <submittedName>
        <fullName evidence="1">Uncharacterized protein</fullName>
    </submittedName>
</protein>
<sequence length="219" mass="24024">MLEATCSRLRDQVSGYKLFKEQYEEVQDKQVKVLNDKVVGLDAELMGMALHLDEELYPCFFTTIVGQRWILGHGLRLVVIKCLQSPEYLAALGGAIGRAINKGVQDGLVVGIDHGKPGRGLTDVVAYNPFVEANYVSAMNALRVMDFPLLAQLASQKDASIANIMGLLHLEGLAAETPEANQLQPSLEQLMLPIYRSEDQVVIGETSLSFSLDVVHARV</sequence>
<reference evidence="1" key="1">
    <citation type="journal article" date="2022" name="Int. J. Mol. Sci.">
        <title>Draft Genome of Tanacetum Coccineum: Genomic Comparison of Closely Related Tanacetum-Family Plants.</title>
        <authorList>
            <person name="Yamashiro T."/>
            <person name="Shiraishi A."/>
            <person name="Nakayama K."/>
            <person name="Satake H."/>
        </authorList>
    </citation>
    <scope>NUCLEOTIDE SEQUENCE</scope>
</reference>
<organism evidence="1 2">
    <name type="scientific">Tanacetum coccineum</name>
    <dbReference type="NCBI Taxonomy" id="301880"/>
    <lineage>
        <taxon>Eukaryota</taxon>
        <taxon>Viridiplantae</taxon>
        <taxon>Streptophyta</taxon>
        <taxon>Embryophyta</taxon>
        <taxon>Tracheophyta</taxon>
        <taxon>Spermatophyta</taxon>
        <taxon>Magnoliopsida</taxon>
        <taxon>eudicotyledons</taxon>
        <taxon>Gunneridae</taxon>
        <taxon>Pentapetalae</taxon>
        <taxon>asterids</taxon>
        <taxon>campanulids</taxon>
        <taxon>Asterales</taxon>
        <taxon>Asteraceae</taxon>
        <taxon>Asteroideae</taxon>
        <taxon>Anthemideae</taxon>
        <taxon>Anthemidinae</taxon>
        <taxon>Tanacetum</taxon>
    </lineage>
</organism>
<dbReference type="Proteomes" id="UP001151760">
    <property type="component" value="Unassembled WGS sequence"/>
</dbReference>
<name>A0ABQ5DK09_9ASTR</name>
<evidence type="ECO:0000313" key="2">
    <source>
        <dbReference type="Proteomes" id="UP001151760"/>
    </source>
</evidence>